<sequence length="266" mass="30499">MEFKITVLNKNNEIKASMEGASQAVLAWKGEYEEGDRIEFGLPGKNRFYIVRVDDTMDESFIYATENVLTYDIPFAEKKTSYNPKSFTGERHYLTIRYAADYEIKSYKNLAKNVMDQHGEHGYYPHAYANVETRGEAVFAARNAIDGVTANLSHGKWPYESWGINQQDDAQMILDFGRPVDIDKIVLYTRADFPHDNWWESVTFTFSDGTEETVSLEKSVEPHVIPMKRQGITWLSFGKLIKADDPSLFPALTQIEVYGVEMQMRG</sequence>
<organism evidence="1 2">
    <name type="scientific">Enterocloster aldenensis</name>
    <dbReference type="NCBI Taxonomy" id="358742"/>
    <lineage>
        <taxon>Bacteria</taxon>
        <taxon>Bacillati</taxon>
        <taxon>Bacillota</taxon>
        <taxon>Clostridia</taxon>
        <taxon>Lachnospirales</taxon>
        <taxon>Lachnospiraceae</taxon>
        <taxon>Enterocloster</taxon>
    </lineage>
</organism>
<evidence type="ECO:0000313" key="2">
    <source>
        <dbReference type="Proteomes" id="UP001299608"/>
    </source>
</evidence>
<gene>
    <name evidence="1" type="ORF">L0N08_22315</name>
</gene>
<protein>
    <submittedName>
        <fullName evidence="1">Carbohydrate-binding protein</fullName>
    </submittedName>
</protein>
<dbReference type="Proteomes" id="UP001299608">
    <property type="component" value="Unassembled WGS sequence"/>
</dbReference>
<reference evidence="1" key="1">
    <citation type="submission" date="2022-01" db="EMBL/GenBank/DDBJ databases">
        <title>Collection of gut derived symbiotic bacterial strains cultured from healthy donors.</title>
        <authorList>
            <person name="Lin H."/>
            <person name="Kohout C."/>
            <person name="Waligurski E."/>
            <person name="Pamer E.G."/>
        </authorList>
    </citation>
    <scope>NUCLEOTIDE SEQUENCE</scope>
    <source>
        <strain evidence="1">DFI.6.55</strain>
    </source>
</reference>
<dbReference type="EMBL" id="JAKNGE010000033">
    <property type="protein sequence ID" value="MCG4748159.1"/>
    <property type="molecule type" value="Genomic_DNA"/>
</dbReference>
<dbReference type="Gene3D" id="2.60.120.260">
    <property type="entry name" value="Galactose-binding domain-like"/>
    <property type="match status" value="1"/>
</dbReference>
<dbReference type="AlphaFoldDB" id="A0AAW5BZC6"/>
<dbReference type="SUPFAM" id="SSF49785">
    <property type="entry name" value="Galactose-binding domain-like"/>
    <property type="match status" value="1"/>
</dbReference>
<name>A0AAW5BZC6_9FIRM</name>
<dbReference type="InterPro" id="IPR008979">
    <property type="entry name" value="Galactose-bd-like_sf"/>
</dbReference>
<dbReference type="RefSeq" id="WP_238053801.1">
    <property type="nucleotide sequence ID" value="NZ_JAKNGE010000033.1"/>
</dbReference>
<comment type="caution">
    <text evidence="1">The sequence shown here is derived from an EMBL/GenBank/DDBJ whole genome shotgun (WGS) entry which is preliminary data.</text>
</comment>
<proteinExistence type="predicted"/>
<accession>A0AAW5BZC6</accession>
<evidence type="ECO:0000313" key="1">
    <source>
        <dbReference type="EMBL" id="MCG4748159.1"/>
    </source>
</evidence>